<dbReference type="AlphaFoldDB" id="A0A402AXP8"/>
<comment type="caution">
    <text evidence="1">The sequence shown here is derived from an EMBL/GenBank/DDBJ whole genome shotgun (WGS) entry which is preliminary data.</text>
</comment>
<dbReference type="RefSeq" id="WP_126557216.1">
    <property type="nucleotide sequence ID" value="NZ_BIFS01000002.1"/>
</dbReference>
<proteinExistence type="predicted"/>
<evidence type="ECO:0000313" key="1">
    <source>
        <dbReference type="EMBL" id="GCE23892.1"/>
    </source>
</evidence>
<accession>A0A402AXP8</accession>
<name>A0A402AXP8_9CHLR</name>
<reference evidence="2" key="1">
    <citation type="submission" date="2018-12" db="EMBL/GenBank/DDBJ databases">
        <title>Tengunoibacter tsumagoiensis gen. nov., sp. nov., Dictyobacter kobayashii sp. nov., D. alpinus sp. nov., and D. joshuensis sp. nov. and description of Dictyobacteraceae fam. nov. within the order Ktedonobacterales isolated from Tengu-no-mugimeshi.</title>
        <authorList>
            <person name="Wang C.M."/>
            <person name="Zheng Y."/>
            <person name="Sakai Y."/>
            <person name="Toyoda A."/>
            <person name="Minakuchi Y."/>
            <person name="Abe K."/>
            <person name="Yokota A."/>
            <person name="Yabe S."/>
        </authorList>
    </citation>
    <scope>NUCLEOTIDE SEQUENCE [LARGE SCALE GENOMIC DNA]</scope>
    <source>
        <strain evidence="2">Uno11</strain>
    </source>
</reference>
<keyword evidence="2" id="KW-1185">Reference proteome</keyword>
<gene>
    <name evidence="1" type="ORF">KDK_76920</name>
</gene>
<dbReference type="Proteomes" id="UP000287188">
    <property type="component" value="Unassembled WGS sequence"/>
</dbReference>
<evidence type="ECO:0000313" key="2">
    <source>
        <dbReference type="Proteomes" id="UP000287188"/>
    </source>
</evidence>
<protein>
    <submittedName>
        <fullName evidence="1">Uncharacterized protein</fullName>
    </submittedName>
</protein>
<dbReference type="OrthoDB" id="9858273at2"/>
<dbReference type="EMBL" id="BIFS01000002">
    <property type="protein sequence ID" value="GCE23892.1"/>
    <property type="molecule type" value="Genomic_DNA"/>
</dbReference>
<organism evidence="1 2">
    <name type="scientific">Dictyobacter kobayashii</name>
    <dbReference type="NCBI Taxonomy" id="2014872"/>
    <lineage>
        <taxon>Bacteria</taxon>
        <taxon>Bacillati</taxon>
        <taxon>Chloroflexota</taxon>
        <taxon>Ktedonobacteria</taxon>
        <taxon>Ktedonobacterales</taxon>
        <taxon>Dictyobacteraceae</taxon>
        <taxon>Dictyobacter</taxon>
    </lineage>
</organism>
<sequence length="96" mass="11010">MPAITNKQDIIAYFEEKKQRKTTEGDAYIQALDHLLALLNETESISAIKSAVRTLHRNELKEIQNAESAELRIELRKKLALYDDCLMQLRNLPAQA</sequence>